<dbReference type="EMBL" id="CP120733">
    <property type="protein sequence ID" value="WFD11194.1"/>
    <property type="molecule type" value="Genomic_DNA"/>
</dbReference>
<dbReference type="InterPro" id="IPR019931">
    <property type="entry name" value="LPXTG_anchor"/>
</dbReference>
<keyword evidence="4" id="KW-0732">Signal</keyword>
<dbReference type="NCBIfam" id="TIGR01451">
    <property type="entry name" value="B_ant_repeat"/>
    <property type="match status" value="1"/>
</dbReference>
<feature type="region of interest" description="Disordered" evidence="7">
    <location>
        <begin position="1333"/>
        <end position="1411"/>
    </location>
</feature>
<dbReference type="Proteomes" id="UP001222800">
    <property type="component" value="Chromosome"/>
</dbReference>
<dbReference type="Pfam" id="PF00746">
    <property type="entry name" value="Gram_pos_anchor"/>
    <property type="match status" value="1"/>
</dbReference>
<keyword evidence="3" id="KW-0964">Secreted</keyword>
<organism evidence="10 11">
    <name type="scientific">Tepidibacter hydrothermalis</name>
    <dbReference type="NCBI Taxonomy" id="3036126"/>
    <lineage>
        <taxon>Bacteria</taxon>
        <taxon>Bacillati</taxon>
        <taxon>Bacillota</taxon>
        <taxon>Clostridia</taxon>
        <taxon>Peptostreptococcales</taxon>
        <taxon>Peptostreptococcaceae</taxon>
        <taxon>Tepidibacter</taxon>
    </lineage>
</organism>
<feature type="domain" description="Gram-positive cocci surface proteins LPxTG" evidence="9">
    <location>
        <begin position="1428"/>
        <end position="1461"/>
    </location>
</feature>
<accession>A0ABY8EHW4</accession>
<evidence type="ECO:0000256" key="7">
    <source>
        <dbReference type="SAM" id="MobiDB-lite"/>
    </source>
</evidence>
<evidence type="ECO:0000256" key="3">
    <source>
        <dbReference type="ARBA" id="ARBA00022525"/>
    </source>
</evidence>
<keyword evidence="8" id="KW-0472">Membrane</keyword>
<comment type="subcellular location">
    <subcellularLocation>
        <location evidence="1">Secreted</location>
    </subcellularLocation>
</comment>
<evidence type="ECO:0000256" key="8">
    <source>
        <dbReference type="SAM" id="Phobius"/>
    </source>
</evidence>
<evidence type="ECO:0000256" key="4">
    <source>
        <dbReference type="ARBA" id="ARBA00022729"/>
    </source>
</evidence>
<dbReference type="InterPro" id="IPR047589">
    <property type="entry name" value="DUF11_rpt"/>
</dbReference>
<feature type="compositionally biased region" description="Polar residues" evidence="7">
    <location>
        <begin position="303"/>
        <end position="313"/>
    </location>
</feature>
<keyword evidence="5" id="KW-0677">Repeat</keyword>
<name>A0ABY8EHW4_9FIRM</name>
<dbReference type="PROSITE" id="PS50847">
    <property type="entry name" value="GRAM_POS_ANCHORING"/>
    <property type="match status" value="1"/>
</dbReference>
<evidence type="ECO:0000256" key="2">
    <source>
        <dbReference type="ARBA" id="ARBA00022512"/>
    </source>
</evidence>
<dbReference type="InterPro" id="IPR013783">
    <property type="entry name" value="Ig-like_fold"/>
</dbReference>
<dbReference type="SUPFAM" id="SSF117074">
    <property type="entry name" value="Hypothetical protein PA1324"/>
    <property type="match status" value="1"/>
</dbReference>
<evidence type="ECO:0000259" key="9">
    <source>
        <dbReference type="PROSITE" id="PS50847"/>
    </source>
</evidence>
<feature type="region of interest" description="Disordered" evidence="7">
    <location>
        <begin position="289"/>
        <end position="313"/>
    </location>
</feature>
<protein>
    <submittedName>
        <fullName evidence="10">MucBP domain-containing protein</fullName>
    </submittedName>
</protein>
<dbReference type="InterPro" id="IPR033764">
    <property type="entry name" value="Sdr_B"/>
</dbReference>
<dbReference type="RefSeq" id="WP_277733183.1">
    <property type="nucleotide sequence ID" value="NZ_CP120733.1"/>
</dbReference>
<proteinExistence type="predicted"/>
<dbReference type="NCBIfam" id="TIGR01167">
    <property type="entry name" value="LPXTG_anchor"/>
    <property type="match status" value="1"/>
</dbReference>
<gene>
    <name evidence="10" type="ORF">P4S50_03700</name>
</gene>
<keyword evidence="2" id="KW-0134">Cell wall</keyword>
<dbReference type="Pfam" id="PF01345">
    <property type="entry name" value="DUF11"/>
    <property type="match status" value="1"/>
</dbReference>
<dbReference type="Pfam" id="PF06458">
    <property type="entry name" value="MucBP"/>
    <property type="match status" value="4"/>
</dbReference>
<dbReference type="InterPro" id="IPR001434">
    <property type="entry name" value="OmcB-like_DUF11"/>
</dbReference>
<dbReference type="Gene3D" id="3.10.20.320">
    <property type="entry name" value="Putative peptidoglycan bound protein (lpxtg motif)"/>
    <property type="match status" value="3"/>
</dbReference>
<sequence>MKWFSKQRTSILMLFTLIVQLFVPYFTNEAFAEDPIQDPSGLSVVIKEVVTGTEPFNTTNKSGPGFYPGDDYSKDDNYVRTLDTVAYTIDYGINPAGSVAKNAVLTATLSADASGKPIAVWDSNLVNLYSGLSITDDGRKLEYKLGDKDGGNAYGFSPAAKILGTAKNEEKFNLDVTFSSDNSARVSTSTKDIGKEITVSASPKLDLGIDCYRTETVVGPSGELGVLLSSTIEVLIKNGKGSENVTEDLNFDVDLSKFRELGLSPILYNFLNKKPVAESGAWGGVQASSLAPDGKGGGEKSVTDSGNFTATQSEAGGDVEITISGADLSGNHTPIKYLNGDIISLEDKYVVSGYLALWIPADQIPVGETEVEVSYKNFDPNSTSGQSNFREGIEPLENNKDTRKIRKPKGKGELSIDEYYIDIKGNHLPAEDDIWDRNGVLVSGAEFRTVVRMYNNGFEPIGDTVVVNKFDPNLVELIESAGVAHSIQSSSNINNEDIIVEYGTGEYSNWQEQRNAVDSNDGWYKNMNDVPGGSISKIRIRMKDGKNIPPKSDMSLKIYMKTKEKPIGTIIPNFLSYKSSELNNGEWKHSSYDAINDTNYGYRSDRVTITGAEARIEVNSDKDTVKAGDTVKYTIKSTLTADPPGTYGTAENVEIIDILPEDLIYVTNSAKRGSSYLEPKITHNSDGTTTLKWSLGDQLINEAMEDITFDVKVGIDAKNLTSLNDKVIIKTPTDISREAVRTSQKTVTVTNDTAWGVYKTVDKEKVEIEEDLAYTLNYFQLTDKTLNNFEFIDILPYNGDGRSPNTGFNGYYTLKSIYGKHGETFLVTDATPESINRDPKIGGITWSSIGSIDPKNVTAIKILVPDFPKNQPTREIKLVLEPKENKAEDIYTNNFTGRVSDIDAMVESNDVKIKVVSSSVEGLVWEDLNENGKVDLDENGILNIKVKLLDNNGASVLDNSGTPIETNTNINGEYKFENLKSGNYKVQIEDESLNNYKQTYEYDGSLDQISSVSLSKNQKLTDVNFGYKHNEGRLEVRYLEKGTGNELLLKEETTKAVGESYKTDKKEIAGYKFVSLDGLEEGQYVEGKTVVTYYYEKNPEIIKKGNVVVFHKWGEKLLKFEDLGEKEVGTEYTTNPLTEEKYKDFKVIVPENKDGKYIEGTIEVIYYYINTNPDKPIEPEKKIGEVVVRYLEKNTNKELDTEDLLKDEVGKDYITQEKQIDGYKILEKPSNAQGKYIEGKIEVIYYYEKETEKPIEPEKKMGEVIVKYLEKNTNKELAAEDSLKDEVGEDYSTQEKQIDGYKMIQKSSNTQGQYIEGTIEVIYYYEKEIEKTEERPSKKRKRKPKEEKVEIPDEEIPQGKPEVEVEIPDEEIPQGKPEIEVEIPDQEIPQGKPEVEVEIPDQEIPQGKPEIEVEIPDEEIPQGKPKLLPKTGEKVPYSNYVMGTLIMLLGGTLILRRRKNS</sequence>
<evidence type="ECO:0000313" key="11">
    <source>
        <dbReference type="Proteomes" id="UP001222800"/>
    </source>
</evidence>
<reference evidence="10 11" key="1">
    <citation type="submission" date="2023-03" db="EMBL/GenBank/DDBJ databases">
        <title>Complete genome sequence of Tepidibacter sp. SWIR-1, isolated from a deep-sea hydrothermal vent.</title>
        <authorList>
            <person name="Li X."/>
        </authorList>
    </citation>
    <scope>NUCLEOTIDE SEQUENCE [LARGE SCALE GENOMIC DNA]</scope>
    <source>
        <strain evidence="10 11">SWIR-1</strain>
    </source>
</reference>
<keyword evidence="11" id="KW-1185">Reference proteome</keyword>
<keyword evidence="6" id="KW-0572">Peptidoglycan-anchor</keyword>
<dbReference type="Gene3D" id="2.60.40.10">
    <property type="entry name" value="Immunoglobulins"/>
    <property type="match status" value="1"/>
</dbReference>
<evidence type="ECO:0000256" key="5">
    <source>
        <dbReference type="ARBA" id="ARBA00022737"/>
    </source>
</evidence>
<evidence type="ECO:0000256" key="6">
    <source>
        <dbReference type="ARBA" id="ARBA00023088"/>
    </source>
</evidence>
<dbReference type="Pfam" id="PF17210">
    <property type="entry name" value="SdrD_B"/>
    <property type="match status" value="1"/>
</dbReference>
<dbReference type="InterPro" id="IPR009459">
    <property type="entry name" value="MucBP_dom"/>
</dbReference>
<evidence type="ECO:0000256" key="1">
    <source>
        <dbReference type="ARBA" id="ARBA00004613"/>
    </source>
</evidence>
<evidence type="ECO:0000313" key="10">
    <source>
        <dbReference type="EMBL" id="WFD11194.1"/>
    </source>
</evidence>
<feature type="transmembrane region" description="Helical" evidence="8">
    <location>
        <begin position="1437"/>
        <end position="1455"/>
    </location>
</feature>
<keyword evidence="8" id="KW-1133">Transmembrane helix</keyword>
<keyword evidence="8" id="KW-0812">Transmembrane</keyword>